<dbReference type="EMBL" id="JAULSV010000007">
    <property type="protein sequence ID" value="KAK0638474.1"/>
    <property type="molecule type" value="Genomic_DNA"/>
</dbReference>
<accession>A0AA39XQQ5</accession>
<feature type="compositionally biased region" description="Polar residues" evidence="1">
    <location>
        <begin position="322"/>
        <end position="334"/>
    </location>
</feature>
<organism evidence="3 4">
    <name type="scientific">Cercophora newfieldiana</name>
    <dbReference type="NCBI Taxonomy" id="92897"/>
    <lineage>
        <taxon>Eukaryota</taxon>
        <taxon>Fungi</taxon>
        <taxon>Dikarya</taxon>
        <taxon>Ascomycota</taxon>
        <taxon>Pezizomycotina</taxon>
        <taxon>Sordariomycetes</taxon>
        <taxon>Sordariomycetidae</taxon>
        <taxon>Sordariales</taxon>
        <taxon>Lasiosphaeriaceae</taxon>
        <taxon>Cercophora</taxon>
    </lineage>
</organism>
<proteinExistence type="predicted"/>
<keyword evidence="4" id="KW-1185">Reference proteome</keyword>
<dbReference type="Proteomes" id="UP001174936">
    <property type="component" value="Unassembled WGS sequence"/>
</dbReference>
<dbReference type="Pfam" id="PF06985">
    <property type="entry name" value="HET"/>
    <property type="match status" value="1"/>
</dbReference>
<sequence length="824" mass="91390">MPLWHLNLNKPSHQPSLPDLADQRAQLKVSKHTKMASPSPSPYFPLPSPTTIRVLLLAPASNPDDDIHAWLLPADLDQDHVAFPDTTERPMTWWYPFQCTPPSGTSRQYNLEVDCVLVPQPNSDLIALPRHPFQRYTALSYVWGSPDDPEYILLSGDPNGDKKGITIRFPVTRNLHAALRSLRMGCDFSGMMLWVDAVCINQTDYVEKEGQLKLMRRVYRQAEEVVAYLPMGDKDQENLAELLVTIQEAYEGFVEDREKGGVGGEGAEKGVEGVDTDGNDEEKREETDGPEIPFEGDEQNGGASENGNEEDKEGGEDGHYSVSESGAAGNNTSGELAAPAQKPDSDMSFYDALASAQQRLRKYNQSRPEARFIEDFGLPPTNSPLWTSWRRLFASPYFRRIWILQEFALAPKLKLRIGERVSFDVTALILARHYLQSSSGIKNGSYLGHSAPGDPPELGTDALAGVRGFDPMIIERAWGQIGFGGKKNSAEKGEKDESAETAEKVELYGWGKGERLVKKLGAARSFEATDERDKVYALMGLAVDGEDEAWGELAGLGEGSLDIPTWVPNWSDKVPPSGAATRDVPSKTTSIQLDHDNNHLHIPGTFADEIEILSDRDFVNPGARNSPGMKLEDFDNAFWQGALQVLEPLITRDTIAESIVEQVMKRLLEAITEGGDLFDVLVQEPDRDARARLRKGFDSYTKLKITLFLQKTDPGAHPPADFTPIDSPREMHSFIDQATQNAWSTRLCATKSGRIGLVPSRTEAGDQVVVFQGCHVAFVLRPDTSNQHDPQRYRLVGHAYICRQDGELHAYDTSEEAKHIIVLV</sequence>
<evidence type="ECO:0000313" key="3">
    <source>
        <dbReference type="EMBL" id="KAK0638474.1"/>
    </source>
</evidence>
<evidence type="ECO:0000256" key="1">
    <source>
        <dbReference type="SAM" id="MobiDB-lite"/>
    </source>
</evidence>
<dbReference type="InterPro" id="IPR052895">
    <property type="entry name" value="HetReg/Transcr_Mod"/>
</dbReference>
<feature type="domain" description="Heterokaryon incompatibility" evidence="2">
    <location>
        <begin position="136"/>
        <end position="238"/>
    </location>
</feature>
<dbReference type="AlphaFoldDB" id="A0AA39XQQ5"/>
<evidence type="ECO:0000259" key="2">
    <source>
        <dbReference type="Pfam" id="PF06985"/>
    </source>
</evidence>
<dbReference type="InterPro" id="IPR010730">
    <property type="entry name" value="HET"/>
</dbReference>
<evidence type="ECO:0000313" key="4">
    <source>
        <dbReference type="Proteomes" id="UP001174936"/>
    </source>
</evidence>
<dbReference type="PANTHER" id="PTHR24148">
    <property type="entry name" value="ANKYRIN REPEAT DOMAIN-CONTAINING PROTEIN 39 HOMOLOG-RELATED"/>
    <property type="match status" value="1"/>
</dbReference>
<comment type="caution">
    <text evidence="3">The sequence shown here is derived from an EMBL/GenBank/DDBJ whole genome shotgun (WGS) entry which is preliminary data.</text>
</comment>
<feature type="non-terminal residue" evidence="3">
    <location>
        <position position="824"/>
    </location>
</feature>
<feature type="region of interest" description="Disordered" evidence="1">
    <location>
        <begin position="256"/>
        <end position="344"/>
    </location>
</feature>
<gene>
    <name evidence="3" type="ORF">B0T16DRAFT_449472</name>
</gene>
<dbReference type="PANTHER" id="PTHR24148:SF64">
    <property type="entry name" value="HETEROKARYON INCOMPATIBILITY DOMAIN-CONTAINING PROTEIN"/>
    <property type="match status" value="1"/>
</dbReference>
<name>A0AA39XQQ5_9PEZI</name>
<feature type="compositionally biased region" description="Basic and acidic residues" evidence="1">
    <location>
        <begin position="256"/>
        <end position="272"/>
    </location>
</feature>
<reference evidence="3" key="1">
    <citation type="submission" date="2023-06" db="EMBL/GenBank/DDBJ databases">
        <title>Genome-scale phylogeny and comparative genomics of the fungal order Sordariales.</title>
        <authorList>
            <consortium name="Lawrence Berkeley National Laboratory"/>
            <person name="Hensen N."/>
            <person name="Bonometti L."/>
            <person name="Westerberg I."/>
            <person name="Brannstrom I.O."/>
            <person name="Guillou S."/>
            <person name="Cros-Aarteil S."/>
            <person name="Calhoun S."/>
            <person name="Haridas S."/>
            <person name="Kuo A."/>
            <person name="Mondo S."/>
            <person name="Pangilinan J."/>
            <person name="Riley R."/>
            <person name="Labutti K."/>
            <person name="Andreopoulos B."/>
            <person name="Lipzen A."/>
            <person name="Chen C."/>
            <person name="Yanf M."/>
            <person name="Daum C."/>
            <person name="Ng V."/>
            <person name="Clum A."/>
            <person name="Steindorff A."/>
            <person name="Ohm R."/>
            <person name="Martin F."/>
            <person name="Silar P."/>
            <person name="Natvig D."/>
            <person name="Lalanne C."/>
            <person name="Gautier V."/>
            <person name="Ament-Velasquez S.L."/>
            <person name="Kruys A."/>
            <person name="Hutchinson M.I."/>
            <person name="Powell A.J."/>
            <person name="Barry K."/>
            <person name="Miller A.N."/>
            <person name="Grigoriev I.V."/>
            <person name="Debuchy R."/>
            <person name="Gladieux P."/>
            <person name="Thoren M.H."/>
            <person name="Johannesson H."/>
        </authorList>
    </citation>
    <scope>NUCLEOTIDE SEQUENCE</scope>
    <source>
        <strain evidence="3">SMH2532-1</strain>
    </source>
</reference>
<dbReference type="Pfam" id="PF26639">
    <property type="entry name" value="Het-6_barrel"/>
    <property type="match status" value="1"/>
</dbReference>
<protein>
    <submittedName>
        <fullName evidence="3">Heterokaryon incompatibility protein-domain-containing protein</fullName>
    </submittedName>
</protein>